<reference evidence="9" key="1">
    <citation type="journal article" date="2021" name="Open Biol.">
        <title>Shared evolutionary footprints suggest mitochondrial oxidative damage underlies multiple complex I losses in fungi.</title>
        <authorList>
            <person name="Schikora-Tamarit M.A."/>
            <person name="Marcet-Houben M."/>
            <person name="Nosek J."/>
            <person name="Gabaldon T."/>
        </authorList>
    </citation>
    <scope>NUCLEOTIDE SEQUENCE</scope>
    <source>
        <strain evidence="9">NCAIM Y.01608</strain>
    </source>
</reference>
<gene>
    <name evidence="9" type="ORF">OGATHE_003679</name>
</gene>
<feature type="domain" description="PNPLA" evidence="8">
    <location>
        <begin position="299"/>
        <end position="492"/>
    </location>
</feature>
<feature type="active site" description="Nucleophile" evidence="5">
    <location>
        <position position="332"/>
    </location>
</feature>
<feature type="short sequence motif" description="GXSXG" evidence="5">
    <location>
        <begin position="330"/>
        <end position="334"/>
    </location>
</feature>
<evidence type="ECO:0000256" key="7">
    <source>
        <dbReference type="SAM" id="Phobius"/>
    </source>
</evidence>
<feature type="region of interest" description="Disordered" evidence="6">
    <location>
        <begin position="640"/>
        <end position="678"/>
    </location>
</feature>
<evidence type="ECO:0000256" key="6">
    <source>
        <dbReference type="SAM" id="MobiDB-lite"/>
    </source>
</evidence>
<keyword evidence="10" id="KW-1185">Reference proteome</keyword>
<comment type="caution">
    <text evidence="9">The sequence shown here is derived from an EMBL/GenBank/DDBJ whole genome shotgun (WGS) entry which is preliminary data.</text>
</comment>
<sequence>MALRFGTRHTMYHAHRLIDLKYFNNYSLSSFMSADNLDANFTDDEGEYRYQQNLTNVDILAFEEALNADNHATEESVISRASSVANLEYPHAKRKRHKPVVAERVAGSVPFEATNSLSFQVLRYPFLFFIMLWLAILSILYMIVRLSVLVSEQILANTAERRKLMAKLQSATNYDDYVAKAKEVDAQLGLDEWKREDRSSEYDWRTLRRLKANLRRLRLEENFEELMVVLQTCVKSNFAGIENPILYSQCYYGTKQLIQDYIDEVVASIKAITETDKVAVEEKRIFFKIVSRNYGKTALALSGGASFCYNHYGVLKALLENDLLPNVMSGTSGGGIIAALATTRTNKELLSLLTPKLAKRINAADGKTMLDWLKQWWATGVIFDPITLARKAQWWTLGSTTFQESFERTGKVLNISTTPHEMHSSEVVCNHITAPNCCIWSALLASAAVPGVLKPVVLMEKDRKTKKIRPFSFGSKWQDGSLRSDIPLQSLNAYFNVKFTIVSQVNPHVLLWFYKSRGDVGRPVPRPMGKSFRGGFLPSYFENLIKLEGIKWLKMMKDFQIIPNFLESDWSDVFLQRFDGTITIFPKIKIADYFDLLGDPTEEQLAQLIANAEHVTYPKLLFIRNRLEMERAIERGRKVTRNTANDVNQTSSSEDLDDDDNEYADSQTPFMGLRHRSI</sequence>
<comment type="caution">
    <text evidence="5">Lacks conserved residue(s) required for the propagation of feature annotation.</text>
</comment>
<keyword evidence="4 5" id="KW-0443">Lipid metabolism</keyword>
<proteinExistence type="inferred from homology"/>
<dbReference type="SUPFAM" id="SSF52151">
    <property type="entry name" value="FabD/lysophospholipase-like"/>
    <property type="match status" value="1"/>
</dbReference>
<dbReference type="Proteomes" id="UP000788993">
    <property type="component" value="Unassembled WGS sequence"/>
</dbReference>
<keyword evidence="3 5" id="KW-0442">Lipid degradation</keyword>
<feature type="compositionally biased region" description="Polar residues" evidence="6">
    <location>
        <begin position="641"/>
        <end position="650"/>
    </location>
</feature>
<dbReference type="InterPro" id="IPR050301">
    <property type="entry name" value="NTE"/>
</dbReference>
<dbReference type="GO" id="GO:0016042">
    <property type="term" value="P:lipid catabolic process"/>
    <property type="evidence" value="ECO:0007669"/>
    <property type="project" value="UniProtKB-UniRule"/>
</dbReference>
<evidence type="ECO:0000256" key="2">
    <source>
        <dbReference type="ARBA" id="ARBA00022801"/>
    </source>
</evidence>
<accession>A0A9P8T442</accession>
<dbReference type="PROSITE" id="PS51635">
    <property type="entry name" value="PNPLA"/>
    <property type="match status" value="1"/>
</dbReference>
<dbReference type="CDD" id="cd07232">
    <property type="entry name" value="Pat_PLPL"/>
    <property type="match status" value="1"/>
</dbReference>
<dbReference type="Pfam" id="PF01734">
    <property type="entry name" value="Patatin"/>
    <property type="match status" value="1"/>
</dbReference>
<protein>
    <recommendedName>
        <fullName evidence="8">PNPLA domain-containing protein</fullName>
    </recommendedName>
</protein>
<evidence type="ECO:0000256" key="4">
    <source>
        <dbReference type="ARBA" id="ARBA00023098"/>
    </source>
</evidence>
<evidence type="ECO:0000313" key="9">
    <source>
        <dbReference type="EMBL" id="KAH3664864.1"/>
    </source>
</evidence>
<dbReference type="PANTHER" id="PTHR14226">
    <property type="entry name" value="NEUROPATHY TARGET ESTERASE/SWISS CHEESE D.MELANOGASTER"/>
    <property type="match status" value="1"/>
</dbReference>
<dbReference type="PANTHER" id="PTHR14226:SF66">
    <property type="entry name" value="TRIACYLGLYCEROL LIPASE PTL2"/>
    <property type="match status" value="1"/>
</dbReference>
<dbReference type="EMBL" id="JAEUBD010001178">
    <property type="protein sequence ID" value="KAH3664864.1"/>
    <property type="molecule type" value="Genomic_DNA"/>
</dbReference>
<dbReference type="InterPro" id="IPR002641">
    <property type="entry name" value="PNPLA_dom"/>
</dbReference>
<dbReference type="GO" id="GO:0006641">
    <property type="term" value="P:triglyceride metabolic process"/>
    <property type="evidence" value="ECO:0007669"/>
    <property type="project" value="UniProtKB-ARBA"/>
</dbReference>
<dbReference type="AlphaFoldDB" id="A0A9P8T442"/>
<reference evidence="9" key="2">
    <citation type="submission" date="2021-01" db="EMBL/GenBank/DDBJ databases">
        <authorList>
            <person name="Schikora-Tamarit M.A."/>
        </authorList>
    </citation>
    <scope>NUCLEOTIDE SEQUENCE</scope>
    <source>
        <strain evidence="9">NCAIM Y.01608</strain>
    </source>
</reference>
<comment type="similarity">
    <text evidence="1">Belongs to the PLPL family.</text>
</comment>
<feature type="active site" description="Proton acceptor" evidence="5">
    <location>
        <position position="479"/>
    </location>
</feature>
<evidence type="ECO:0000313" key="10">
    <source>
        <dbReference type="Proteomes" id="UP000788993"/>
    </source>
</evidence>
<dbReference type="InterPro" id="IPR021771">
    <property type="entry name" value="Triacylglycerol_lipase_N"/>
</dbReference>
<dbReference type="Pfam" id="PF11815">
    <property type="entry name" value="DUF3336"/>
    <property type="match status" value="1"/>
</dbReference>
<evidence type="ECO:0000259" key="8">
    <source>
        <dbReference type="PROSITE" id="PS51635"/>
    </source>
</evidence>
<dbReference type="InterPro" id="IPR016035">
    <property type="entry name" value="Acyl_Trfase/lysoPLipase"/>
</dbReference>
<keyword evidence="7" id="KW-0812">Transmembrane</keyword>
<keyword evidence="7" id="KW-1133">Transmembrane helix</keyword>
<keyword evidence="2 5" id="KW-0378">Hydrolase</keyword>
<feature type="transmembrane region" description="Helical" evidence="7">
    <location>
        <begin position="126"/>
        <end position="144"/>
    </location>
</feature>
<feature type="compositionally biased region" description="Acidic residues" evidence="6">
    <location>
        <begin position="654"/>
        <end position="663"/>
    </location>
</feature>
<dbReference type="GO" id="GO:0004806">
    <property type="term" value="F:triacylglycerol lipase activity"/>
    <property type="evidence" value="ECO:0007669"/>
    <property type="project" value="InterPro"/>
</dbReference>
<evidence type="ECO:0000256" key="1">
    <source>
        <dbReference type="ARBA" id="ARBA00006104"/>
    </source>
</evidence>
<evidence type="ECO:0000256" key="3">
    <source>
        <dbReference type="ARBA" id="ARBA00022963"/>
    </source>
</evidence>
<dbReference type="Gene3D" id="3.40.1090.10">
    <property type="entry name" value="Cytosolic phospholipase A2 catalytic domain"/>
    <property type="match status" value="2"/>
</dbReference>
<keyword evidence="7" id="KW-0472">Membrane</keyword>
<evidence type="ECO:0000256" key="5">
    <source>
        <dbReference type="PROSITE-ProRule" id="PRU01161"/>
    </source>
</evidence>
<organism evidence="9 10">
    <name type="scientific">Ogataea polymorpha</name>
    <dbReference type="NCBI Taxonomy" id="460523"/>
    <lineage>
        <taxon>Eukaryota</taxon>
        <taxon>Fungi</taxon>
        <taxon>Dikarya</taxon>
        <taxon>Ascomycota</taxon>
        <taxon>Saccharomycotina</taxon>
        <taxon>Pichiomycetes</taxon>
        <taxon>Pichiales</taxon>
        <taxon>Pichiaceae</taxon>
        <taxon>Ogataea</taxon>
    </lineage>
</organism>
<name>A0A9P8T442_9ASCO</name>